<sequence>APALRRWLLFYQQQYDLVGKLVGRFYDENGAPTEALKQAEALIEEGLKLKAQSEEENQQFPPCNSEWSSSGGSRFWLSCAVMRKQCLSNAEGTLDEALFALLL</sequence>
<dbReference type="OMA" id="IAHPCKE"/>
<dbReference type="GeneTree" id="ENSGT00940000160156"/>
<organism evidence="1 2">
    <name type="scientific">Crocodylus porosus</name>
    <name type="common">Saltwater crocodile</name>
    <name type="synonym">Estuarine crocodile</name>
    <dbReference type="NCBI Taxonomy" id="8502"/>
    <lineage>
        <taxon>Eukaryota</taxon>
        <taxon>Metazoa</taxon>
        <taxon>Chordata</taxon>
        <taxon>Craniata</taxon>
        <taxon>Vertebrata</taxon>
        <taxon>Euteleostomi</taxon>
        <taxon>Archelosauria</taxon>
        <taxon>Archosauria</taxon>
        <taxon>Crocodylia</taxon>
        <taxon>Longirostres</taxon>
        <taxon>Crocodylidae</taxon>
        <taxon>Crocodylus</taxon>
    </lineage>
</organism>
<proteinExistence type="predicted"/>
<accession>A0A7M4EG69</accession>
<dbReference type="AlphaFoldDB" id="A0A7M4EG69"/>
<dbReference type="Ensembl" id="ENSCPRT00005010903.1">
    <property type="protein sequence ID" value="ENSCPRP00005009270.1"/>
    <property type="gene ID" value="ENSCPRG00005006581.1"/>
</dbReference>
<dbReference type="Proteomes" id="UP000594220">
    <property type="component" value="Unplaced"/>
</dbReference>
<evidence type="ECO:0008006" key="3">
    <source>
        <dbReference type="Google" id="ProtNLM"/>
    </source>
</evidence>
<reference evidence="1" key="2">
    <citation type="submission" date="2025-09" db="UniProtKB">
        <authorList>
            <consortium name="Ensembl"/>
        </authorList>
    </citation>
    <scope>IDENTIFICATION</scope>
</reference>
<keyword evidence="2" id="KW-1185">Reference proteome</keyword>
<evidence type="ECO:0000313" key="1">
    <source>
        <dbReference type="Ensembl" id="ENSCPRP00005009270.1"/>
    </source>
</evidence>
<name>A0A7M4EG69_CROPO</name>
<evidence type="ECO:0000313" key="2">
    <source>
        <dbReference type="Proteomes" id="UP000594220"/>
    </source>
</evidence>
<protein>
    <recommendedName>
        <fullName evidence="3">Cytochrome b5 domain containing 2</fullName>
    </recommendedName>
</protein>
<reference evidence="1" key="1">
    <citation type="submission" date="2025-08" db="UniProtKB">
        <authorList>
            <consortium name="Ensembl"/>
        </authorList>
    </citation>
    <scope>IDENTIFICATION</scope>
</reference>